<reference evidence="3 4" key="1">
    <citation type="submission" date="2021-01" db="EMBL/GenBank/DDBJ databases">
        <title>Whole genome shotgun sequence of Catellatospora citrea NBRC 14495.</title>
        <authorList>
            <person name="Komaki H."/>
            <person name="Tamura T."/>
        </authorList>
    </citation>
    <scope>NUCLEOTIDE SEQUENCE [LARGE SCALE GENOMIC DNA]</scope>
    <source>
        <strain evidence="3 4">NBRC 14495</strain>
    </source>
</reference>
<keyword evidence="1" id="KW-0732">Signal</keyword>
<accession>A0A8J3KGB8</accession>
<organism evidence="3 4">
    <name type="scientific">Catellatospora citrea</name>
    <dbReference type="NCBI Taxonomy" id="53366"/>
    <lineage>
        <taxon>Bacteria</taxon>
        <taxon>Bacillati</taxon>
        <taxon>Actinomycetota</taxon>
        <taxon>Actinomycetes</taxon>
        <taxon>Micromonosporales</taxon>
        <taxon>Micromonosporaceae</taxon>
        <taxon>Catellatospora</taxon>
    </lineage>
</organism>
<keyword evidence="4" id="KW-1185">Reference proteome</keyword>
<feature type="domain" description="Peptidase C39-like" evidence="2">
    <location>
        <begin position="78"/>
        <end position="208"/>
    </location>
</feature>
<evidence type="ECO:0000256" key="1">
    <source>
        <dbReference type="SAM" id="SignalP"/>
    </source>
</evidence>
<dbReference type="EMBL" id="BONH01000005">
    <property type="protein sequence ID" value="GIF96600.1"/>
    <property type="molecule type" value="Genomic_DNA"/>
</dbReference>
<protein>
    <recommendedName>
        <fullName evidence="2">Peptidase C39-like domain-containing protein</fullName>
    </recommendedName>
</protein>
<dbReference type="Pfam" id="PF13529">
    <property type="entry name" value="Peptidase_C39_2"/>
    <property type="match status" value="1"/>
</dbReference>
<feature type="signal peptide" evidence="1">
    <location>
        <begin position="1"/>
        <end position="25"/>
    </location>
</feature>
<evidence type="ECO:0000313" key="4">
    <source>
        <dbReference type="Proteomes" id="UP000659904"/>
    </source>
</evidence>
<proteinExistence type="predicted"/>
<feature type="chain" id="PRO_5035265496" description="Peptidase C39-like domain-containing protein" evidence="1">
    <location>
        <begin position="26"/>
        <end position="236"/>
    </location>
</feature>
<evidence type="ECO:0000259" key="2">
    <source>
        <dbReference type="Pfam" id="PF13529"/>
    </source>
</evidence>
<sequence length="236" mass="24781">MKLRVYLAAVVVAAPLLFGGTAASAAPAPGGFSGDDGGNHPSVGTPRPDKLAALAALHQARGGGASTLATAGSRTLTVVVQQQSTSYYCVPASTRVALSAFISSLPSQATLAGKLGTTTSGTTTANAAGVLNSYQSRNYYVYSADSTLTQYRDRIQVDIQNYAAPLVNRTQMQLLPWYAGSLSGNHAISTYGYYYATKVSQAYVYDPWTDSRAGRKTIYTSTLYDAGAALQHGLVW</sequence>
<comment type="caution">
    <text evidence="3">The sequence shown here is derived from an EMBL/GenBank/DDBJ whole genome shotgun (WGS) entry which is preliminary data.</text>
</comment>
<dbReference type="InterPro" id="IPR039564">
    <property type="entry name" value="Peptidase_C39-like"/>
</dbReference>
<dbReference type="AlphaFoldDB" id="A0A8J3KGB8"/>
<evidence type="ECO:0000313" key="3">
    <source>
        <dbReference type="EMBL" id="GIF96600.1"/>
    </source>
</evidence>
<dbReference type="RefSeq" id="WP_120319549.1">
    <property type="nucleotide sequence ID" value="NZ_BONH01000005.1"/>
</dbReference>
<gene>
    <name evidence="3" type="ORF">Cci01nite_16940</name>
</gene>
<dbReference type="Proteomes" id="UP000659904">
    <property type="component" value="Unassembled WGS sequence"/>
</dbReference>
<name>A0A8J3KGB8_9ACTN</name>